<proteinExistence type="predicted"/>
<dbReference type="GO" id="GO:0032259">
    <property type="term" value="P:methylation"/>
    <property type="evidence" value="ECO:0007669"/>
    <property type="project" value="UniProtKB-KW"/>
</dbReference>
<protein>
    <submittedName>
        <fullName evidence="1">SAM-dependent methyltransferase</fullName>
    </submittedName>
</protein>
<reference evidence="1 2" key="1">
    <citation type="submission" date="2017-11" db="EMBL/GenBank/DDBJ databases">
        <title>Effect of PGPRs.</title>
        <authorList>
            <person name="Oliva R."/>
            <person name="Nong J."/>
            <person name="Roman V."/>
        </authorList>
    </citation>
    <scope>NUCLEOTIDE SEQUENCE [LARGE SCALE GENOMIC DNA]</scope>
    <source>
        <strain evidence="1">Inb918</strain>
    </source>
</reference>
<sequence>MNPDFLDAHQRHMVDAESLFLASRLGNADQLYGFAAECGLKKLMHHFGMVIMQNGMPQERDDRVHADGVWDRYDTYRASSVNGANYALPSLNPFLDWEASQRYANSGDVLLQSVEAHKQAAETVAALVRKALLEGLI</sequence>
<gene>
    <name evidence="1" type="ORF">CT157_19350</name>
</gene>
<organism evidence="1 2">
    <name type="scientific">Pseudomonas syringae</name>
    <dbReference type="NCBI Taxonomy" id="317"/>
    <lineage>
        <taxon>Bacteria</taxon>
        <taxon>Pseudomonadati</taxon>
        <taxon>Pseudomonadota</taxon>
        <taxon>Gammaproteobacteria</taxon>
        <taxon>Pseudomonadales</taxon>
        <taxon>Pseudomonadaceae</taxon>
        <taxon>Pseudomonas</taxon>
    </lineage>
</organism>
<evidence type="ECO:0000313" key="2">
    <source>
        <dbReference type="Proteomes" id="UP000282760"/>
    </source>
</evidence>
<dbReference type="AlphaFoldDB" id="A0A3T0JXD7"/>
<name>A0A3T0JXD7_PSESX</name>
<evidence type="ECO:0000313" key="1">
    <source>
        <dbReference type="EMBL" id="AZV28076.1"/>
    </source>
</evidence>
<accession>A0A3T0JXD7</accession>
<dbReference type="EMBL" id="CP024646">
    <property type="protein sequence ID" value="AZV28076.1"/>
    <property type="molecule type" value="Genomic_DNA"/>
</dbReference>
<dbReference type="Proteomes" id="UP000282760">
    <property type="component" value="Chromosome"/>
</dbReference>
<dbReference type="GO" id="GO:0008168">
    <property type="term" value="F:methyltransferase activity"/>
    <property type="evidence" value="ECO:0007669"/>
    <property type="project" value="UniProtKB-KW"/>
</dbReference>
<keyword evidence="1" id="KW-0808">Transferase</keyword>
<keyword evidence="1" id="KW-0489">Methyltransferase</keyword>